<keyword evidence="2" id="KW-1185">Reference proteome</keyword>
<sequence length="88" mass="9582">MSVVVYTAAVLRQRELTALLTRSTLEANRRDSLAAGCGELRLSLMRIGPFVCARHAPHPARATPTVPGGFCYTTHLAAHQFALELHNV</sequence>
<dbReference type="EMBL" id="CAKXAJ010021301">
    <property type="protein sequence ID" value="CAH2226428.1"/>
    <property type="molecule type" value="Genomic_DNA"/>
</dbReference>
<accession>A0A8S4R1S9</accession>
<proteinExistence type="predicted"/>
<protein>
    <submittedName>
        <fullName evidence="1">Jg27135 protein</fullName>
    </submittedName>
</protein>
<evidence type="ECO:0000313" key="2">
    <source>
        <dbReference type="Proteomes" id="UP000838756"/>
    </source>
</evidence>
<dbReference type="Proteomes" id="UP000838756">
    <property type="component" value="Unassembled WGS sequence"/>
</dbReference>
<gene>
    <name evidence="1" type="primary">jg27135</name>
    <name evidence="1" type="ORF">PAEG_LOCUS7134</name>
</gene>
<organism evidence="1 2">
    <name type="scientific">Pararge aegeria aegeria</name>
    <dbReference type="NCBI Taxonomy" id="348720"/>
    <lineage>
        <taxon>Eukaryota</taxon>
        <taxon>Metazoa</taxon>
        <taxon>Ecdysozoa</taxon>
        <taxon>Arthropoda</taxon>
        <taxon>Hexapoda</taxon>
        <taxon>Insecta</taxon>
        <taxon>Pterygota</taxon>
        <taxon>Neoptera</taxon>
        <taxon>Endopterygota</taxon>
        <taxon>Lepidoptera</taxon>
        <taxon>Glossata</taxon>
        <taxon>Ditrysia</taxon>
        <taxon>Papilionoidea</taxon>
        <taxon>Nymphalidae</taxon>
        <taxon>Satyrinae</taxon>
        <taxon>Satyrini</taxon>
        <taxon>Parargina</taxon>
        <taxon>Pararge</taxon>
    </lineage>
</organism>
<reference evidence="1" key="1">
    <citation type="submission" date="2022-03" db="EMBL/GenBank/DDBJ databases">
        <authorList>
            <person name="Lindestad O."/>
        </authorList>
    </citation>
    <scope>NUCLEOTIDE SEQUENCE</scope>
</reference>
<dbReference type="AlphaFoldDB" id="A0A8S4R1S9"/>
<evidence type="ECO:0000313" key="1">
    <source>
        <dbReference type="EMBL" id="CAH2226428.1"/>
    </source>
</evidence>
<comment type="caution">
    <text evidence="1">The sequence shown here is derived from an EMBL/GenBank/DDBJ whole genome shotgun (WGS) entry which is preliminary data.</text>
</comment>
<name>A0A8S4R1S9_9NEOP</name>